<dbReference type="GO" id="GO:0005737">
    <property type="term" value="C:cytoplasm"/>
    <property type="evidence" value="ECO:0007669"/>
    <property type="project" value="TreeGrafter"/>
</dbReference>
<dbReference type="AlphaFoldDB" id="A0A8G2FVI2"/>
<proteinExistence type="predicted"/>
<comment type="caution">
    <text evidence="5">The sequence shown here is derived from an EMBL/GenBank/DDBJ whole genome shotgun (WGS) entry which is preliminary data.</text>
</comment>
<dbReference type="InterPro" id="IPR015422">
    <property type="entry name" value="PyrdxlP-dep_Trfase_small"/>
</dbReference>
<keyword evidence="5" id="KW-0808">Transferase</keyword>
<dbReference type="EMBL" id="FWYE01000001">
    <property type="protein sequence ID" value="SMD30248.1"/>
    <property type="molecule type" value="Genomic_DNA"/>
</dbReference>
<dbReference type="PANTHER" id="PTHR11680">
    <property type="entry name" value="SERINE HYDROXYMETHYLTRANSFERASE"/>
    <property type="match status" value="1"/>
</dbReference>
<dbReference type="GO" id="GO:0035999">
    <property type="term" value="P:tetrahydrofolate interconversion"/>
    <property type="evidence" value="ECO:0007669"/>
    <property type="project" value="InterPro"/>
</dbReference>
<dbReference type="GO" id="GO:0019264">
    <property type="term" value="P:glycine biosynthetic process from serine"/>
    <property type="evidence" value="ECO:0007669"/>
    <property type="project" value="InterPro"/>
</dbReference>
<reference evidence="5 6" key="1">
    <citation type="submission" date="2017-04" db="EMBL/GenBank/DDBJ databases">
        <authorList>
            <person name="Varghese N."/>
            <person name="Submissions S."/>
        </authorList>
    </citation>
    <scope>NUCLEOTIDE SEQUENCE [LARGE SCALE GENOMIC DNA]</scope>
    <source>
        <strain evidence="5 6">DSM 9789</strain>
    </source>
</reference>
<dbReference type="SUPFAM" id="SSF53383">
    <property type="entry name" value="PLP-dependent transferases"/>
    <property type="match status" value="1"/>
</dbReference>
<evidence type="ECO:0000259" key="4">
    <source>
        <dbReference type="Pfam" id="PF00464"/>
    </source>
</evidence>
<dbReference type="GO" id="GO:0004372">
    <property type="term" value="F:glycine hydroxymethyltransferase activity"/>
    <property type="evidence" value="ECO:0007669"/>
    <property type="project" value="InterPro"/>
</dbReference>
<dbReference type="InterPro" id="IPR039429">
    <property type="entry name" value="SHMT-like_dom"/>
</dbReference>
<organism evidence="5 6">
    <name type="scientific">Picrophilus torridus (strain ATCC 700027 / DSM 9790 / JCM 10055 / NBRC 100828 / KAW 2/3)</name>
    <dbReference type="NCBI Taxonomy" id="1122961"/>
    <lineage>
        <taxon>Archaea</taxon>
        <taxon>Methanobacteriati</taxon>
        <taxon>Thermoplasmatota</taxon>
        <taxon>Thermoplasmata</taxon>
        <taxon>Thermoplasmatales</taxon>
        <taxon>Picrophilaceae</taxon>
        <taxon>Picrophilus</taxon>
    </lineage>
</organism>
<keyword evidence="2 3" id="KW-0663">Pyridoxal phosphate</keyword>
<evidence type="ECO:0000313" key="5">
    <source>
        <dbReference type="EMBL" id="SMD30248.1"/>
    </source>
</evidence>
<keyword evidence="5" id="KW-0489">Methyltransferase</keyword>
<keyword evidence="6" id="KW-1185">Reference proteome</keyword>
<dbReference type="Pfam" id="PF00464">
    <property type="entry name" value="SHMT"/>
    <property type="match status" value="1"/>
</dbReference>
<feature type="modified residue" description="N6-(pyridoxal phosphate)lysine" evidence="3">
    <location>
        <position position="213"/>
    </location>
</feature>
<dbReference type="Gene3D" id="3.90.1150.10">
    <property type="entry name" value="Aspartate Aminotransferase, domain 1"/>
    <property type="match status" value="1"/>
</dbReference>
<dbReference type="Proteomes" id="UP000192315">
    <property type="component" value="Unassembled WGS sequence"/>
</dbReference>
<dbReference type="PANTHER" id="PTHR11680:SF35">
    <property type="entry name" value="SERINE HYDROXYMETHYLTRANSFERASE 1"/>
    <property type="match status" value="1"/>
</dbReference>
<dbReference type="InterPro" id="IPR015424">
    <property type="entry name" value="PyrdxlP-dep_Trfase"/>
</dbReference>
<dbReference type="InterPro" id="IPR001085">
    <property type="entry name" value="Ser_HO-MeTrfase"/>
</dbReference>
<evidence type="ECO:0000256" key="3">
    <source>
        <dbReference type="PIRSR" id="PIRSR000412-50"/>
    </source>
</evidence>
<dbReference type="GO" id="GO:0008168">
    <property type="term" value="F:methyltransferase activity"/>
    <property type="evidence" value="ECO:0007669"/>
    <property type="project" value="UniProtKB-KW"/>
</dbReference>
<evidence type="ECO:0000256" key="1">
    <source>
        <dbReference type="ARBA" id="ARBA00001933"/>
    </source>
</evidence>
<dbReference type="GO" id="GO:0030170">
    <property type="term" value="F:pyridoxal phosphate binding"/>
    <property type="evidence" value="ECO:0007669"/>
    <property type="project" value="InterPro"/>
</dbReference>
<dbReference type="GO" id="GO:0032259">
    <property type="term" value="P:methylation"/>
    <property type="evidence" value="ECO:0007669"/>
    <property type="project" value="UniProtKB-KW"/>
</dbReference>
<dbReference type="InterPro" id="IPR049943">
    <property type="entry name" value="Ser_HO-MeTrfase-like"/>
</dbReference>
<accession>A0A8G2FVI2</accession>
<dbReference type="InterPro" id="IPR015421">
    <property type="entry name" value="PyrdxlP-dep_Trfase_major"/>
</dbReference>
<dbReference type="Gene3D" id="3.40.640.10">
    <property type="entry name" value="Type I PLP-dependent aspartate aminotransferase-like (Major domain)"/>
    <property type="match status" value="1"/>
</dbReference>
<protein>
    <submittedName>
        <fullName evidence="5">Serine hydroxymethyltransferase</fullName>
    </submittedName>
</protein>
<gene>
    <name evidence="5" type="ORF">SAMN02745355_0115</name>
</gene>
<dbReference type="RefSeq" id="WP_084272296.1">
    <property type="nucleotide sequence ID" value="NZ_FWYE01000001.1"/>
</dbReference>
<evidence type="ECO:0000313" key="6">
    <source>
        <dbReference type="Proteomes" id="UP000192315"/>
    </source>
</evidence>
<dbReference type="PIRSF" id="PIRSF000412">
    <property type="entry name" value="SHMT"/>
    <property type="match status" value="1"/>
</dbReference>
<comment type="cofactor">
    <cofactor evidence="1 3">
        <name>pyridoxal 5'-phosphate</name>
        <dbReference type="ChEBI" id="CHEBI:597326"/>
    </cofactor>
</comment>
<evidence type="ECO:0000256" key="2">
    <source>
        <dbReference type="ARBA" id="ARBA00022898"/>
    </source>
</evidence>
<sequence length="377" mass="43326">MILDLIKKNDEYRASFIPMQASENILSPNVRTALSSDLASRYSLDFNGDDGYAGNKYFHEILDNIYKNVSDLFSAKFCDPRPLSGHIAASVSLYSLMENRKVMAVHEDNGGYPGYVALQNLLNYNLISIPVKSGSIDYDAMEKIARSERPSVIILGQSEFTMPYDIKRVYDLSREIDSRIIYDASHVLGLIAGRRFQPDALRYSDVLLGSTHKTFFGPQGGIILTNNDEIYKKIEKNIMFKFMDNYNLSRFAALGVAVEEMLRYGVEYASKVIENSKKLREYMNERSFNIPETESHQLLLNINDLKAKDYDFKSFSYSMERAGILIDRVGRIGLQEITRLGYDDMYKISEIFYSVYNKINMGISIKDIVRQFKIMYW</sequence>
<feature type="domain" description="Serine hydroxymethyltransferase-like" evidence="4">
    <location>
        <begin position="2"/>
        <end position="324"/>
    </location>
</feature>
<name>A0A8G2FVI2_PICTO</name>